<organism evidence="1 2">
    <name type="scientific">Caerostris darwini</name>
    <dbReference type="NCBI Taxonomy" id="1538125"/>
    <lineage>
        <taxon>Eukaryota</taxon>
        <taxon>Metazoa</taxon>
        <taxon>Ecdysozoa</taxon>
        <taxon>Arthropoda</taxon>
        <taxon>Chelicerata</taxon>
        <taxon>Arachnida</taxon>
        <taxon>Araneae</taxon>
        <taxon>Araneomorphae</taxon>
        <taxon>Entelegynae</taxon>
        <taxon>Araneoidea</taxon>
        <taxon>Araneidae</taxon>
        <taxon>Caerostris</taxon>
    </lineage>
</organism>
<protein>
    <submittedName>
        <fullName evidence="1">Uncharacterized protein</fullName>
    </submittedName>
</protein>
<comment type="caution">
    <text evidence="1">The sequence shown here is derived from an EMBL/GenBank/DDBJ whole genome shotgun (WGS) entry which is preliminary data.</text>
</comment>
<dbReference type="EMBL" id="BPLQ01013819">
    <property type="protein sequence ID" value="GIY75037.1"/>
    <property type="molecule type" value="Genomic_DNA"/>
</dbReference>
<name>A0AAV4VX74_9ARAC</name>
<gene>
    <name evidence="1" type="ORF">CDAR_441901</name>
</gene>
<sequence>MNLGHSSKAMDVIENNRKSRESGEEWLFHKTRNSNLPHLRGNIVLVEGTGKVGTQVLKFAKFHKGWFTSSFAKISALRMQNGILLPFGAF</sequence>
<keyword evidence="2" id="KW-1185">Reference proteome</keyword>
<evidence type="ECO:0000313" key="1">
    <source>
        <dbReference type="EMBL" id="GIY75037.1"/>
    </source>
</evidence>
<accession>A0AAV4VX74</accession>
<evidence type="ECO:0000313" key="2">
    <source>
        <dbReference type="Proteomes" id="UP001054837"/>
    </source>
</evidence>
<dbReference type="AlphaFoldDB" id="A0AAV4VX74"/>
<dbReference type="Proteomes" id="UP001054837">
    <property type="component" value="Unassembled WGS sequence"/>
</dbReference>
<proteinExistence type="predicted"/>
<reference evidence="1 2" key="1">
    <citation type="submission" date="2021-06" db="EMBL/GenBank/DDBJ databases">
        <title>Caerostris darwini draft genome.</title>
        <authorList>
            <person name="Kono N."/>
            <person name="Arakawa K."/>
        </authorList>
    </citation>
    <scope>NUCLEOTIDE SEQUENCE [LARGE SCALE GENOMIC DNA]</scope>
</reference>